<dbReference type="InterPro" id="IPR027417">
    <property type="entry name" value="P-loop_NTPase"/>
</dbReference>
<keyword evidence="5" id="KW-1185">Reference proteome</keyword>
<dbReference type="Pfam" id="PF24883">
    <property type="entry name" value="NPHP3_N"/>
    <property type="match status" value="1"/>
</dbReference>
<dbReference type="InterPro" id="IPR025139">
    <property type="entry name" value="DUF4062"/>
</dbReference>
<evidence type="ECO:0000256" key="2">
    <source>
        <dbReference type="SAM" id="MobiDB-lite"/>
    </source>
</evidence>
<keyword evidence="1" id="KW-0677">Repeat</keyword>
<dbReference type="InterPro" id="IPR051191">
    <property type="entry name" value="DCAF12"/>
</dbReference>
<dbReference type="InterPro" id="IPR019734">
    <property type="entry name" value="TPR_rpt"/>
</dbReference>
<gene>
    <name evidence="6 7 8 9 10" type="primary">LOC106155238</name>
</gene>
<evidence type="ECO:0000256" key="1">
    <source>
        <dbReference type="ARBA" id="ARBA00022737"/>
    </source>
</evidence>
<dbReference type="OrthoDB" id="2325716at2759"/>
<dbReference type="SUPFAM" id="SSF52540">
    <property type="entry name" value="P-loop containing nucleoside triphosphate hydrolases"/>
    <property type="match status" value="1"/>
</dbReference>
<dbReference type="RefSeq" id="XP_013385419.1">
    <property type="nucleotide sequence ID" value="XM_013529965.2"/>
</dbReference>
<feature type="compositionally biased region" description="Polar residues" evidence="2">
    <location>
        <begin position="931"/>
        <end position="944"/>
    </location>
</feature>
<dbReference type="SUPFAM" id="SSF48452">
    <property type="entry name" value="TPR-like"/>
    <property type="match status" value="2"/>
</dbReference>
<evidence type="ECO:0000313" key="7">
    <source>
        <dbReference type="RefSeq" id="XP_013385417.1"/>
    </source>
</evidence>
<feature type="compositionally biased region" description="Polar residues" evidence="2">
    <location>
        <begin position="1407"/>
        <end position="1422"/>
    </location>
</feature>
<evidence type="ECO:0000313" key="5">
    <source>
        <dbReference type="Proteomes" id="UP000085678"/>
    </source>
</evidence>
<feature type="compositionally biased region" description="Basic and acidic residues" evidence="2">
    <location>
        <begin position="1249"/>
        <end position="1270"/>
    </location>
</feature>
<evidence type="ECO:0000313" key="9">
    <source>
        <dbReference type="RefSeq" id="XP_013385419.1"/>
    </source>
</evidence>
<dbReference type="SMART" id="SM00028">
    <property type="entry name" value="TPR"/>
    <property type="match status" value="3"/>
</dbReference>
<dbReference type="RefSeq" id="XP_013385420.1">
    <property type="nucleotide sequence ID" value="XM_013529966.2"/>
</dbReference>
<dbReference type="PANTHER" id="PTHR19860">
    <property type="entry name" value="DDB1- AND CUL4-ASSOCIATED FACTOR 12-RELATED"/>
    <property type="match status" value="1"/>
</dbReference>
<dbReference type="STRING" id="7574.A0A1S3HIY0"/>
<feature type="domain" description="DUF4062" evidence="3">
    <location>
        <begin position="40"/>
        <end position="119"/>
    </location>
</feature>
<evidence type="ECO:0000259" key="4">
    <source>
        <dbReference type="Pfam" id="PF24883"/>
    </source>
</evidence>
<protein>
    <submittedName>
        <fullName evidence="6 7">TPR repeat-containing protein DDB_G0287407 isoform X1</fullName>
    </submittedName>
</protein>
<dbReference type="Pfam" id="PF13271">
    <property type="entry name" value="DUF4062"/>
    <property type="match status" value="1"/>
</dbReference>
<dbReference type="RefSeq" id="XP_013385418.1">
    <property type="nucleotide sequence ID" value="XM_013529964.2"/>
</dbReference>
<evidence type="ECO:0000313" key="8">
    <source>
        <dbReference type="RefSeq" id="XP_013385418.1"/>
    </source>
</evidence>
<feature type="compositionally biased region" description="Polar residues" evidence="2">
    <location>
        <begin position="1331"/>
        <end position="1340"/>
    </location>
</feature>
<sequence>MGANSFFSDSDDSGPPTPRLHRSLSHVKQQFHLRKPVCPFISSTFQDFQREREYLTKKVFPTIDSVCRERGTSFTPVDLRWGINDAQANSGHVLQLCLEYINKSAPFFIGLLGERYGGHRPPNALPVPDNYEDLSKDAFWLDKNLLVAAAGGHKWVLQEAHQQSSITELEIMQSVFLNDSKHCYFYFRQPEHVDYLYVDLPEEKRKNKLKVFYPESEYETLKVRELKQRIVKKGLPVKYYRTPQELGQLILQDWLKVIDQLYPPLEDTLNERGALQFREWMAHEAFAESRRHVFVSTQDLEGVKTDLTDFAEKAAEDQQVDFMENFQLEKKNNHRYHVYQQQSFSALRKRKPQAISYQSLLLLVGERGCGKTSVLSNWVKGFSKDHPDIKVIAHYVGSNSSSTDIASFMRRCTLELREEYHCSGSETVQSTNTEDLGNFHRICEAFIAATAMGPCVLVLDGIDEMGGTSGLTPQMVKEMAWLPMPLPPQCKIIITTAKSDLTYRSLVHRGDTQIVKVPLISDNVSKSKIIQEHLAVHCKSLNSEQIERIVSCKLSDRPLFLSVLCNELRVFGVYTALDQHLDWYLSAYSIRDAWTRIIHRWIRDYGWTTEQAKADFRHSSFVGQKTELTGWVADALRLLCCSRQGLSQSEILEVLKQLGYHGKSTVTSFDWALLQSVATESFIQHPGGLINFFHQHLKEAVEYALLDTYWKWPKTWLGCVTPAAVESTLSLTQNKETSKQHFHQVLATYFYEKKNSLRRTDELTWQLERCGDMEKLCEVLSQPSVFLDMFGDDKQYHCRKLDLLHYWKLLKDAGYDPRVVYPMMLVNSDACPGLSLKCTEPYVESSSYPARSSDQIDPMSGQFSVSSAQNAVIPVILTSRASEASLHRVTSSGSLYKTQPPSQQQQSQQEDAPSISSSMSSTSLSSMVSDAGSQSDASETSRPSTPVMLQRDKAFLAKSVGVFLSELGCFEEAEQILLYAHEELYRNYPLSEEDQRLLCVIQESVADLYLYQLKKDMAETWYKKALKTQNEYKDEGLEVDDFAQALETKGRLLDCLGTMKIYDSKFSEAEEQLLEAQQCMESAFSVPGKATVQYHLGVLRMRQLDFVKAESCYRLALSIREQWFGKNHPVVAEVLNDLGGLLSCKENTRGYDKAQAEDLYRRALKIREQCLGSEHLLVATTLFHLGKLLKSEGSLACKTEARGLMMRALDIRTQKLGAQHHVTKAVRKSLMDLETSLKLGKYDFGPAKPTDRRSRDRPGSSLSFRDKDLMKISQRSKSESGSSWRPKSGYLSTRTSQVDSNWPSRPQSRFTNNDLGGSCGDLISEDGYHSDGQNEQQSNGPLHKNLMKSRSLSMTYDRFDRDNYDADLVSRLEHMALEPTAEEEEPTTPVGLPTHIESFAPEVESQYGITESQHSASPTTHSGALKKKANKTRSVPIRPASLFEKYSARSHAASHQAPGSHTSHTGSRSGILSRLGSAISGVTGRSFQSSMTSHEVHRSRCYIPTEHSIDIDNAFTIQGPHSSVKSLLGPPPAPRDISKGVHHGAAWYHVPGRYPTNEKPYPPKRSQTRYKVLTSDQYMTVQGGWYERDQIRGHRPLSRQDAYDDVSEREGHVTFRDVFE</sequence>
<evidence type="ECO:0000313" key="6">
    <source>
        <dbReference type="RefSeq" id="XP_013385416.1"/>
    </source>
</evidence>
<feature type="region of interest" description="Disordered" evidence="2">
    <location>
        <begin position="890"/>
        <end position="946"/>
    </location>
</feature>
<evidence type="ECO:0000259" key="3">
    <source>
        <dbReference type="Pfam" id="PF13271"/>
    </source>
</evidence>
<dbReference type="RefSeq" id="XP_013385417.1">
    <property type="nucleotide sequence ID" value="XM_013529963.2"/>
</dbReference>
<dbReference type="InterPro" id="IPR011990">
    <property type="entry name" value="TPR-like_helical_dom_sf"/>
</dbReference>
<feature type="domain" description="Nephrocystin 3-like N-terminal" evidence="4">
    <location>
        <begin position="356"/>
        <end position="495"/>
    </location>
</feature>
<dbReference type="Gene3D" id="3.40.50.300">
    <property type="entry name" value="P-loop containing nucleotide triphosphate hydrolases"/>
    <property type="match status" value="1"/>
</dbReference>
<organism evidence="5 6">
    <name type="scientific">Lingula anatina</name>
    <name type="common">Brachiopod</name>
    <name type="synonym">Lingula unguis</name>
    <dbReference type="NCBI Taxonomy" id="7574"/>
    <lineage>
        <taxon>Eukaryota</taxon>
        <taxon>Metazoa</taxon>
        <taxon>Spiralia</taxon>
        <taxon>Lophotrochozoa</taxon>
        <taxon>Brachiopoda</taxon>
        <taxon>Linguliformea</taxon>
        <taxon>Lingulata</taxon>
        <taxon>Lingulida</taxon>
        <taxon>Linguloidea</taxon>
        <taxon>Lingulidae</taxon>
        <taxon>Lingula</taxon>
    </lineage>
</organism>
<evidence type="ECO:0000313" key="10">
    <source>
        <dbReference type="RefSeq" id="XP_013385420.1"/>
    </source>
</evidence>
<feature type="compositionally biased region" description="Low complexity" evidence="2">
    <location>
        <begin position="1459"/>
        <end position="1471"/>
    </location>
</feature>
<dbReference type="KEGG" id="lak:106155238"/>
<accession>A0A1S3HIY0</accession>
<dbReference type="Proteomes" id="UP000085678">
    <property type="component" value="Unplaced"/>
</dbReference>
<name>A0A1S3HIY0_LINAN</name>
<feature type="region of interest" description="Disordered" evidence="2">
    <location>
        <begin position="1241"/>
        <end position="1346"/>
    </location>
</feature>
<dbReference type="RefSeq" id="XP_013385416.1">
    <property type="nucleotide sequence ID" value="XM_013529962.2"/>
</dbReference>
<dbReference type="PANTHER" id="PTHR19860:SF18">
    <property type="entry name" value="DUF4062 DOMAIN-CONTAINING PROTEIN"/>
    <property type="match status" value="1"/>
</dbReference>
<dbReference type="Gene3D" id="1.25.40.10">
    <property type="entry name" value="Tetratricopeptide repeat domain"/>
    <property type="match status" value="1"/>
</dbReference>
<reference evidence="6 7" key="1">
    <citation type="submission" date="2025-04" db="UniProtKB">
        <authorList>
            <consortium name="RefSeq"/>
        </authorList>
    </citation>
    <scope>IDENTIFICATION</scope>
    <source>
        <tissue evidence="6 7">Gonads</tissue>
    </source>
</reference>
<feature type="region of interest" description="Disordered" evidence="2">
    <location>
        <begin position="1405"/>
        <end position="1471"/>
    </location>
</feature>
<dbReference type="InterPro" id="IPR056884">
    <property type="entry name" value="NPHP3-like_N"/>
</dbReference>
<dbReference type="GO" id="GO:0080008">
    <property type="term" value="C:Cul4-RING E3 ubiquitin ligase complex"/>
    <property type="evidence" value="ECO:0007669"/>
    <property type="project" value="TreeGrafter"/>
</dbReference>
<dbReference type="Pfam" id="PF13424">
    <property type="entry name" value="TPR_12"/>
    <property type="match status" value="1"/>
</dbReference>
<feature type="compositionally biased region" description="Low complexity" evidence="2">
    <location>
        <begin position="899"/>
        <end position="929"/>
    </location>
</feature>
<feature type="region of interest" description="Disordered" evidence="2">
    <location>
        <begin position="1"/>
        <end position="21"/>
    </location>
</feature>
<feature type="compositionally biased region" description="Polar residues" evidence="2">
    <location>
        <begin position="1273"/>
        <end position="1315"/>
    </location>
</feature>
<proteinExistence type="predicted"/>
<dbReference type="GeneID" id="106155238"/>